<dbReference type="STRING" id="626522.GCWU000325_00364"/>
<keyword evidence="2" id="KW-1185">Reference proteome</keyword>
<dbReference type="AlphaFoldDB" id="C9LDU2"/>
<evidence type="ECO:0000313" key="1">
    <source>
        <dbReference type="EMBL" id="EEX72703.1"/>
    </source>
</evidence>
<dbReference type="HOGENOM" id="CLU_3187502_0_0_10"/>
<reference evidence="1" key="1">
    <citation type="submission" date="2009-09" db="EMBL/GenBank/DDBJ databases">
        <authorList>
            <person name="Weinstock G."/>
            <person name="Sodergren E."/>
            <person name="Clifton S."/>
            <person name="Fulton L."/>
            <person name="Fulton B."/>
            <person name="Courtney L."/>
            <person name="Fronick C."/>
            <person name="Harrison M."/>
            <person name="Strong C."/>
            <person name="Farmer C."/>
            <person name="Delahaunty K."/>
            <person name="Markovic C."/>
            <person name="Hall O."/>
            <person name="Minx P."/>
            <person name="Tomlinson C."/>
            <person name="Mitreva M."/>
            <person name="Nelson J."/>
            <person name="Hou S."/>
            <person name="Wollam A."/>
            <person name="Pepin K.H."/>
            <person name="Johnson M."/>
            <person name="Bhonagiri V."/>
            <person name="Nash W.E."/>
            <person name="Warren W."/>
            <person name="Chinwalla A."/>
            <person name="Mardis E.R."/>
            <person name="Wilson R.K."/>
        </authorList>
    </citation>
    <scope>NUCLEOTIDE SEQUENCE [LARGE SCALE GENOMIC DNA]</scope>
    <source>
        <strain evidence="1">ATCC 51259</strain>
    </source>
</reference>
<accession>C9LDU2</accession>
<evidence type="ECO:0000313" key="2">
    <source>
        <dbReference type="Proteomes" id="UP000003460"/>
    </source>
</evidence>
<sequence>MLSLPPLLANLNIKFQTKKSFQNYLIPSHANSYQKEEIFLTIYFLS</sequence>
<name>C9LDU2_9BACT</name>
<organism evidence="1 2">
    <name type="scientific">Alloprevotella tannerae ATCC 51259</name>
    <dbReference type="NCBI Taxonomy" id="626522"/>
    <lineage>
        <taxon>Bacteria</taxon>
        <taxon>Pseudomonadati</taxon>
        <taxon>Bacteroidota</taxon>
        <taxon>Bacteroidia</taxon>
        <taxon>Bacteroidales</taxon>
        <taxon>Prevotellaceae</taxon>
        <taxon>Alloprevotella</taxon>
    </lineage>
</organism>
<gene>
    <name evidence="1" type="ORF">GCWU000325_00364</name>
</gene>
<comment type="caution">
    <text evidence="1">The sequence shown here is derived from an EMBL/GenBank/DDBJ whole genome shotgun (WGS) entry which is preliminary data.</text>
</comment>
<proteinExistence type="predicted"/>
<protein>
    <submittedName>
        <fullName evidence="1">Uncharacterized protein</fullName>
    </submittedName>
</protein>
<dbReference type="EMBL" id="ACIJ02000007">
    <property type="protein sequence ID" value="EEX72703.1"/>
    <property type="molecule type" value="Genomic_DNA"/>
</dbReference>
<dbReference type="Proteomes" id="UP000003460">
    <property type="component" value="Unassembled WGS sequence"/>
</dbReference>